<accession>X0KG47</accession>
<name>X0KG47_FUSOX</name>
<dbReference type="AlphaFoldDB" id="X0KG47"/>
<evidence type="ECO:0000313" key="1">
    <source>
        <dbReference type="EMBL" id="EXM12579.1"/>
    </source>
</evidence>
<reference evidence="1" key="2">
    <citation type="submission" date="2012-05" db="EMBL/GenBank/DDBJ databases">
        <title>The Genome Annotation of Fusarium oxysporum Cotton.</title>
        <authorList>
            <consortium name="The Broad Institute Genomics Platform"/>
            <person name="Ma L.-J."/>
            <person name="Corby-Kistler H."/>
            <person name="Broz K."/>
            <person name="Gale L.R."/>
            <person name="Jonkers W."/>
            <person name="O'Donnell K."/>
            <person name="Ploetz R."/>
            <person name="Steinberg C."/>
            <person name="Schwartz D.C."/>
            <person name="VanEtten H."/>
            <person name="Zhou S."/>
            <person name="Young S.K."/>
            <person name="Zeng Q."/>
            <person name="Gargeya S."/>
            <person name="Fitzgerald M."/>
            <person name="Abouelleil A."/>
            <person name="Alvarado L."/>
            <person name="Chapman S.B."/>
            <person name="Gainer-Dewar J."/>
            <person name="Goldberg J."/>
            <person name="Griggs A."/>
            <person name="Gujja S."/>
            <person name="Hansen M."/>
            <person name="Howarth C."/>
            <person name="Imamovic A."/>
            <person name="Ireland A."/>
            <person name="Larimer J."/>
            <person name="McCowan C."/>
            <person name="Murphy C."/>
            <person name="Pearson M."/>
            <person name="Poon T.W."/>
            <person name="Priest M."/>
            <person name="Roberts A."/>
            <person name="Saif S."/>
            <person name="Shea T."/>
            <person name="Sykes S."/>
            <person name="Wortman J."/>
            <person name="Nusbaum C."/>
            <person name="Birren B."/>
        </authorList>
    </citation>
    <scope>NUCLEOTIDE SEQUENCE</scope>
    <source>
        <strain evidence="1">25433</strain>
    </source>
</reference>
<reference evidence="1" key="1">
    <citation type="submission" date="2011-11" db="EMBL/GenBank/DDBJ databases">
        <title>The Genome Sequence of Fusarium oxysporum Cotton.</title>
        <authorList>
            <consortium name="The Broad Institute Genome Sequencing Platform"/>
            <person name="Ma L.-J."/>
            <person name="Gale L.R."/>
            <person name="Schwartz D.C."/>
            <person name="Zhou S."/>
            <person name="Corby-Kistler H."/>
            <person name="Young S.K."/>
            <person name="Zeng Q."/>
            <person name="Gargeya S."/>
            <person name="Fitzgerald M."/>
            <person name="Haas B."/>
            <person name="Abouelleil A."/>
            <person name="Alvarado L."/>
            <person name="Arachchi H.M."/>
            <person name="Berlin A."/>
            <person name="Brown A."/>
            <person name="Chapman S.B."/>
            <person name="Chen Z."/>
            <person name="Dunbar C."/>
            <person name="Freedman E."/>
            <person name="Gearin G."/>
            <person name="Goldberg J."/>
            <person name="Griggs A."/>
            <person name="Gujja S."/>
            <person name="Heiman D."/>
            <person name="Howarth C."/>
            <person name="Larson L."/>
            <person name="Lui A."/>
            <person name="MacDonald P.J.P."/>
            <person name="Montmayeur A."/>
            <person name="Murphy C."/>
            <person name="Neiman D."/>
            <person name="Pearson M."/>
            <person name="Priest M."/>
            <person name="Roberts A."/>
            <person name="Saif S."/>
            <person name="Shea T."/>
            <person name="Shenoy N."/>
            <person name="Sisk P."/>
            <person name="Stolte C."/>
            <person name="Sykes S."/>
            <person name="Wortman J."/>
            <person name="Nusbaum C."/>
            <person name="Birren B."/>
        </authorList>
    </citation>
    <scope>NUCLEOTIDE SEQUENCE [LARGE SCALE GENOMIC DNA]</scope>
    <source>
        <strain evidence="1">25433</strain>
    </source>
</reference>
<protein>
    <submittedName>
        <fullName evidence="1">Uncharacterized protein</fullName>
    </submittedName>
</protein>
<proteinExistence type="predicted"/>
<dbReference type="HOGENOM" id="CLU_3125102_0_0_1"/>
<organism evidence="1">
    <name type="scientific">Fusarium oxysporum f. sp. vasinfectum 25433</name>
    <dbReference type="NCBI Taxonomy" id="1089449"/>
    <lineage>
        <taxon>Eukaryota</taxon>
        <taxon>Fungi</taxon>
        <taxon>Dikarya</taxon>
        <taxon>Ascomycota</taxon>
        <taxon>Pezizomycotina</taxon>
        <taxon>Sordariomycetes</taxon>
        <taxon>Hypocreomycetidae</taxon>
        <taxon>Hypocreales</taxon>
        <taxon>Nectriaceae</taxon>
        <taxon>Fusarium</taxon>
        <taxon>Fusarium oxysporum species complex</taxon>
    </lineage>
</organism>
<dbReference type="Proteomes" id="UP000030701">
    <property type="component" value="Unassembled WGS sequence"/>
</dbReference>
<sequence length="50" mass="5398">MKERFPPGPKSGIEKLVILPPKDSAMKPLLLSPAMNMSTLNRDGSTSTSK</sequence>
<gene>
    <name evidence="1" type="ORF">FOTG_18925</name>
</gene>
<dbReference type="EMBL" id="JH658258">
    <property type="protein sequence ID" value="EXM12579.1"/>
    <property type="molecule type" value="Genomic_DNA"/>
</dbReference>